<dbReference type="RefSeq" id="WP_250875462.1">
    <property type="nucleotide sequence ID" value="NZ_JALXFV010000008.1"/>
</dbReference>
<evidence type="ECO:0000313" key="2">
    <source>
        <dbReference type="EMBL" id="MFD1515550.1"/>
    </source>
</evidence>
<name>A0ABD6B029_9EURY</name>
<gene>
    <name evidence="2" type="ORF">ACFSBT_19915</name>
</gene>
<sequence>MTQTTRDDRSDRRTDRRATDRRTGERASLADVDHTHPRTGESFGDAMVYHRGPTVAADGGTERSGETRTEDDETLADLDHTPPRDADDANTVHERGGEHEAETDRATESDEHESV</sequence>
<evidence type="ECO:0000313" key="3">
    <source>
        <dbReference type="Proteomes" id="UP001597187"/>
    </source>
</evidence>
<feature type="region of interest" description="Disordered" evidence="1">
    <location>
        <begin position="1"/>
        <end position="115"/>
    </location>
</feature>
<feature type="compositionally biased region" description="Basic and acidic residues" evidence="1">
    <location>
        <begin position="77"/>
        <end position="115"/>
    </location>
</feature>
<dbReference type="Pfam" id="PF25951">
    <property type="entry name" value="DUF7989"/>
    <property type="match status" value="1"/>
</dbReference>
<accession>A0ABD6B029</accession>
<proteinExistence type="predicted"/>
<reference evidence="2 3" key="1">
    <citation type="journal article" date="2019" name="Int. J. Syst. Evol. Microbiol.">
        <title>The Global Catalogue of Microorganisms (GCM) 10K type strain sequencing project: providing services to taxonomists for standard genome sequencing and annotation.</title>
        <authorList>
            <consortium name="The Broad Institute Genomics Platform"/>
            <consortium name="The Broad Institute Genome Sequencing Center for Infectious Disease"/>
            <person name="Wu L."/>
            <person name="Ma J."/>
        </authorList>
    </citation>
    <scope>NUCLEOTIDE SEQUENCE [LARGE SCALE GENOMIC DNA]</scope>
    <source>
        <strain evidence="2 3">CGMCC 1.12563</strain>
    </source>
</reference>
<feature type="compositionally biased region" description="Basic and acidic residues" evidence="1">
    <location>
        <begin position="1"/>
        <end position="25"/>
    </location>
</feature>
<dbReference type="Proteomes" id="UP001597187">
    <property type="component" value="Unassembled WGS sequence"/>
</dbReference>
<keyword evidence="3" id="KW-1185">Reference proteome</keyword>
<dbReference type="InterPro" id="IPR058742">
    <property type="entry name" value="DUF7989"/>
</dbReference>
<organism evidence="2 3">
    <name type="scientific">Halomarina rubra</name>
    <dbReference type="NCBI Taxonomy" id="2071873"/>
    <lineage>
        <taxon>Archaea</taxon>
        <taxon>Methanobacteriati</taxon>
        <taxon>Methanobacteriota</taxon>
        <taxon>Stenosarchaea group</taxon>
        <taxon>Halobacteria</taxon>
        <taxon>Halobacteriales</taxon>
        <taxon>Natronomonadaceae</taxon>
        <taxon>Halomarina</taxon>
    </lineage>
</organism>
<dbReference type="EMBL" id="JBHUDC010000008">
    <property type="protein sequence ID" value="MFD1515550.1"/>
    <property type="molecule type" value="Genomic_DNA"/>
</dbReference>
<dbReference type="AlphaFoldDB" id="A0ABD6B029"/>
<comment type="caution">
    <text evidence="2">The sequence shown here is derived from an EMBL/GenBank/DDBJ whole genome shotgun (WGS) entry which is preliminary data.</text>
</comment>
<evidence type="ECO:0000256" key="1">
    <source>
        <dbReference type="SAM" id="MobiDB-lite"/>
    </source>
</evidence>
<protein>
    <submittedName>
        <fullName evidence="2">Uncharacterized protein</fullName>
    </submittedName>
</protein>